<evidence type="ECO:0000259" key="2">
    <source>
        <dbReference type="Pfam" id="PF04218"/>
    </source>
</evidence>
<dbReference type="SUPFAM" id="SSF46689">
    <property type="entry name" value="Homeodomain-like"/>
    <property type="match status" value="1"/>
</dbReference>
<evidence type="ECO:0000313" key="3">
    <source>
        <dbReference type="EMBL" id="MPC51006.1"/>
    </source>
</evidence>
<evidence type="ECO:0000256" key="1">
    <source>
        <dbReference type="ARBA" id="ARBA00004123"/>
    </source>
</evidence>
<keyword evidence="4" id="KW-1185">Reference proteome</keyword>
<dbReference type="Pfam" id="PF04218">
    <property type="entry name" value="CENP-B_N"/>
    <property type="match status" value="1"/>
</dbReference>
<organism evidence="3 4">
    <name type="scientific">Portunus trituberculatus</name>
    <name type="common">Swimming crab</name>
    <name type="synonym">Neptunus trituberculatus</name>
    <dbReference type="NCBI Taxonomy" id="210409"/>
    <lineage>
        <taxon>Eukaryota</taxon>
        <taxon>Metazoa</taxon>
        <taxon>Ecdysozoa</taxon>
        <taxon>Arthropoda</taxon>
        <taxon>Crustacea</taxon>
        <taxon>Multicrustacea</taxon>
        <taxon>Malacostraca</taxon>
        <taxon>Eumalacostraca</taxon>
        <taxon>Eucarida</taxon>
        <taxon>Decapoda</taxon>
        <taxon>Pleocyemata</taxon>
        <taxon>Brachyura</taxon>
        <taxon>Eubrachyura</taxon>
        <taxon>Portunoidea</taxon>
        <taxon>Portunidae</taxon>
        <taxon>Portuninae</taxon>
        <taxon>Portunus</taxon>
    </lineage>
</organism>
<dbReference type="InterPro" id="IPR009057">
    <property type="entry name" value="Homeodomain-like_sf"/>
</dbReference>
<dbReference type="InterPro" id="IPR007889">
    <property type="entry name" value="HTH_Psq"/>
</dbReference>
<dbReference type="EMBL" id="VSRR010009880">
    <property type="protein sequence ID" value="MPC51006.1"/>
    <property type="molecule type" value="Genomic_DNA"/>
</dbReference>
<dbReference type="GO" id="GO:0005634">
    <property type="term" value="C:nucleus"/>
    <property type="evidence" value="ECO:0007669"/>
    <property type="project" value="UniProtKB-SubCell"/>
</dbReference>
<gene>
    <name evidence="3" type="ORF">E2C01_044843</name>
</gene>
<comment type="caution">
    <text evidence="3">The sequence shown here is derived from an EMBL/GenBank/DDBJ whole genome shotgun (WGS) entry which is preliminary data.</text>
</comment>
<dbReference type="AlphaFoldDB" id="A0A5B7FZF1"/>
<sequence length="304" mass="34275">MATPNPASESPFWEWDQKCPQLWVSYPFTDHPGELALSFAILHDLEQLLMQHPTCIPDRLGDTPNILDLFLTSNPSTYTVTLSSPLGFSNHNLISVSCPISPIPSQDPLKRRCIWHFTSSSWGDLRSAGQASEVRRGKCCLGEHPKKLATSKCLPVGRITYREKFITCLRYGPPGFEYTSASRGQHAHHSLPLFKTITASAAAHLPSLNLPSKRPAMSPSVAKKTRKSLTLEVKLDIIQRHERGKKTSSIARHHLDSIYCLLFSSQQTLLRRLVILYLPCKLKKPPELMTLQWIKWKALWKCGT</sequence>
<dbReference type="GO" id="GO:0003677">
    <property type="term" value="F:DNA binding"/>
    <property type="evidence" value="ECO:0007669"/>
    <property type="project" value="InterPro"/>
</dbReference>
<accession>A0A5B7FZF1</accession>
<protein>
    <recommendedName>
        <fullName evidence="2">HTH psq-type domain-containing protein</fullName>
    </recommendedName>
</protein>
<evidence type="ECO:0000313" key="4">
    <source>
        <dbReference type="Proteomes" id="UP000324222"/>
    </source>
</evidence>
<name>A0A5B7FZF1_PORTR</name>
<reference evidence="3 4" key="1">
    <citation type="submission" date="2019-05" db="EMBL/GenBank/DDBJ databases">
        <title>Another draft genome of Portunus trituberculatus and its Hox gene families provides insights of decapod evolution.</title>
        <authorList>
            <person name="Jeong J.-H."/>
            <person name="Song I."/>
            <person name="Kim S."/>
            <person name="Choi T."/>
            <person name="Kim D."/>
            <person name="Ryu S."/>
            <person name="Kim W."/>
        </authorList>
    </citation>
    <scope>NUCLEOTIDE SEQUENCE [LARGE SCALE GENOMIC DNA]</scope>
    <source>
        <tissue evidence="3">Muscle</tissue>
    </source>
</reference>
<comment type="subcellular location">
    <subcellularLocation>
        <location evidence="1">Nucleus</location>
    </subcellularLocation>
</comment>
<proteinExistence type="predicted"/>
<dbReference type="Proteomes" id="UP000324222">
    <property type="component" value="Unassembled WGS sequence"/>
</dbReference>
<feature type="domain" description="HTH psq-type" evidence="2">
    <location>
        <begin position="223"/>
        <end position="253"/>
    </location>
</feature>